<dbReference type="SUPFAM" id="SSF160379">
    <property type="entry name" value="SP0830-like"/>
    <property type="match status" value="1"/>
</dbReference>
<protein>
    <submittedName>
        <fullName evidence="1">Uncharacterized protein</fullName>
    </submittedName>
</protein>
<organism evidence="1 2">
    <name type="scientific">Streptomyces varsoviensis</name>
    <dbReference type="NCBI Taxonomy" id="67373"/>
    <lineage>
        <taxon>Bacteria</taxon>
        <taxon>Bacillati</taxon>
        <taxon>Actinomycetota</taxon>
        <taxon>Actinomycetes</taxon>
        <taxon>Kitasatosporales</taxon>
        <taxon>Streptomycetaceae</taxon>
        <taxon>Streptomyces</taxon>
    </lineage>
</organism>
<evidence type="ECO:0000313" key="2">
    <source>
        <dbReference type="Proteomes" id="UP000037020"/>
    </source>
</evidence>
<dbReference type="EMBL" id="LGUT01000538">
    <property type="protein sequence ID" value="KOG90824.1"/>
    <property type="molecule type" value="Genomic_DNA"/>
</dbReference>
<comment type="caution">
    <text evidence="1">The sequence shown here is derived from an EMBL/GenBank/DDBJ whole genome shotgun (WGS) entry which is preliminary data.</text>
</comment>
<proteinExistence type="predicted"/>
<reference evidence="1 2" key="1">
    <citation type="submission" date="2015-07" db="EMBL/GenBank/DDBJ databases">
        <authorList>
            <person name="Ju K.-S."/>
            <person name="Doroghazi J.R."/>
            <person name="Metcalf W.W."/>
        </authorList>
    </citation>
    <scope>NUCLEOTIDE SEQUENCE [LARGE SCALE GENOMIC DNA]</scope>
    <source>
        <strain evidence="1 2">NRRL B-3589</strain>
    </source>
</reference>
<sequence length="89" mass="9594">TELEAAIAGELGFAVPCVLREGGDLRRVIDENPFDMTGLDPSRFLVTFLAGPLDAARLEGIDPAAYAPEEFAAGKREVYSHYPDGLRQG</sequence>
<dbReference type="InterPro" id="IPR012545">
    <property type="entry name" value="DUF1697"/>
</dbReference>
<evidence type="ECO:0000313" key="1">
    <source>
        <dbReference type="EMBL" id="KOG90824.1"/>
    </source>
</evidence>
<dbReference type="Pfam" id="PF08002">
    <property type="entry name" value="DUF1697"/>
    <property type="match status" value="1"/>
</dbReference>
<feature type="non-terminal residue" evidence="1">
    <location>
        <position position="89"/>
    </location>
</feature>
<keyword evidence="2" id="KW-1185">Reference proteome</keyword>
<accession>A0ABR5JBQ6</accession>
<feature type="non-terminal residue" evidence="1">
    <location>
        <position position="1"/>
    </location>
</feature>
<gene>
    <name evidence="1" type="ORF">ADK38_06560</name>
</gene>
<name>A0ABR5JBQ6_9ACTN</name>
<dbReference type="Proteomes" id="UP000037020">
    <property type="component" value="Unassembled WGS sequence"/>
</dbReference>